<dbReference type="AlphaFoldDB" id="A0A1Q2KVN1"/>
<evidence type="ECO:0000256" key="1">
    <source>
        <dbReference type="SAM" id="Phobius"/>
    </source>
</evidence>
<reference evidence="2 3" key="1">
    <citation type="submission" date="2017-02" db="EMBL/GenBank/DDBJ databases">
        <title>The complete genomic sequence of a novel cold adapted crude oil-degrading bacterium Planococcus qaidamina Y42.</title>
        <authorList>
            <person name="Yang R."/>
        </authorList>
    </citation>
    <scope>NUCLEOTIDE SEQUENCE [LARGE SCALE GENOMIC DNA]</scope>
    <source>
        <strain evidence="2 3">Y42</strain>
    </source>
</reference>
<dbReference type="EMBL" id="CP019640">
    <property type="protein sequence ID" value="AQQ52249.1"/>
    <property type="molecule type" value="Genomic_DNA"/>
</dbReference>
<keyword evidence="1" id="KW-0472">Membrane</keyword>
<proteinExistence type="predicted"/>
<sequence length="150" mass="17283">MGNVDHIEQLEEYIDVLGEEVERVKKASEYLKMIERFQEDVSKTSAGLLQTKKQLKIHQETVEGKLELFQTSSRNIEARQQSIENGQSVLLKKLEQVTEENLKLNKQLLRWQDNQKAELKKASTERKKFLWAGMAVNLLIGGGVIYLLLV</sequence>
<dbReference type="RefSeq" id="WP_077588124.1">
    <property type="nucleotide sequence ID" value="NZ_CP019640.1"/>
</dbReference>
<name>A0A1Q2KVN1_9BACL</name>
<feature type="transmembrane region" description="Helical" evidence="1">
    <location>
        <begin position="129"/>
        <end position="149"/>
    </location>
</feature>
<keyword evidence="1" id="KW-1133">Transmembrane helix</keyword>
<dbReference type="OrthoDB" id="2877403at2"/>
<accession>A0A1Q2KVN1</accession>
<dbReference type="Proteomes" id="UP000188184">
    <property type="component" value="Chromosome"/>
</dbReference>
<evidence type="ECO:0000313" key="3">
    <source>
        <dbReference type="Proteomes" id="UP000188184"/>
    </source>
</evidence>
<keyword evidence="3" id="KW-1185">Reference proteome</keyword>
<evidence type="ECO:0000313" key="2">
    <source>
        <dbReference type="EMBL" id="AQQ52249.1"/>
    </source>
</evidence>
<organism evidence="2 3">
    <name type="scientific">Planococcus lenghuensis</name>
    <dbReference type="NCBI Taxonomy" id="2213202"/>
    <lineage>
        <taxon>Bacteria</taxon>
        <taxon>Bacillati</taxon>
        <taxon>Bacillota</taxon>
        <taxon>Bacilli</taxon>
        <taxon>Bacillales</taxon>
        <taxon>Caryophanaceae</taxon>
        <taxon>Planococcus</taxon>
    </lineage>
</organism>
<gene>
    <name evidence="2" type="ORF">B0X71_03395</name>
</gene>
<protein>
    <submittedName>
        <fullName evidence="2">Uncharacterized protein</fullName>
    </submittedName>
</protein>
<keyword evidence="1" id="KW-0812">Transmembrane</keyword>
<dbReference type="KEGG" id="pmar:B0X71_03395"/>